<accession>A0A428WUA8</accession>
<comment type="caution">
    <text evidence="3">The sequence shown here is derived from an EMBL/GenBank/DDBJ whole genome shotgun (WGS) entry which is preliminary data.</text>
</comment>
<dbReference type="InterPro" id="IPR040754">
    <property type="entry name" value="PreAtp-grasp"/>
</dbReference>
<dbReference type="Pfam" id="PF18604">
    <property type="entry name" value="PreAtp-grasp"/>
    <property type="match status" value="1"/>
</dbReference>
<dbReference type="Pfam" id="PF18105">
    <property type="entry name" value="PGM1_C"/>
    <property type="match status" value="1"/>
</dbReference>
<evidence type="ECO:0000259" key="2">
    <source>
        <dbReference type="Pfam" id="PF18604"/>
    </source>
</evidence>
<dbReference type="Proteomes" id="UP000286716">
    <property type="component" value="Unassembled WGS sequence"/>
</dbReference>
<protein>
    <recommendedName>
        <fullName evidence="5">ATP-grasp domain-containing protein</fullName>
    </recommendedName>
</protein>
<organism evidence="3 4">
    <name type="scientific">Amycolatopsis balhimycina DSM 5908</name>
    <dbReference type="NCBI Taxonomy" id="1081091"/>
    <lineage>
        <taxon>Bacteria</taxon>
        <taxon>Bacillati</taxon>
        <taxon>Actinomycetota</taxon>
        <taxon>Actinomycetes</taxon>
        <taxon>Pseudonocardiales</taxon>
        <taxon>Pseudonocardiaceae</taxon>
        <taxon>Amycolatopsis</taxon>
    </lineage>
</organism>
<dbReference type="InterPro" id="IPR041356">
    <property type="entry name" value="PGM1_C"/>
</dbReference>
<evidence type="ECO:0008006" key="5">
    <source>
        <dbReference type="Google" id="ProtNLM"/>
    </source>
</evidence>
<reference evidence="3 4" key="1">
    <citation type="submission" date="2018-05" db="EMBL/GenBank/DDBJ databases">
        <title>Evolution of GPA BGCs.</title>
        <authorList>
            <person name="Waglechner N."/>
            <person name="Wright G.D."/>
        </authorList>
    </citation>
    <scope>NUCLEOTIDE SEQUENCE [LARGE SCALE GENOMIC DNA]</scope>
    <source>
        <strain evidence="3 4">DSM 5908</strain>
    </source>
</reference>
<proteinExistence type="predicted"/>
<sequence>MFPPNEEATMPKVVVAEPEAGPPGGPDGVLCGCALLATARDEDLVLVPHGVGDAFLGYLGGLLGRRLSGANVVVGRAADDGRAAAEIRARAGDLADWCVTAYRPGRAVLALAEDLGVPLSGMDGTAGAAAREFLRFGGAEAFRGRIGTRLLASTVGAPLAPGRLAGTEHALATAVRTLLPVVGRVLVRQDSARGEALVVTVHDEIRDERSAVVRVPADDCDVDFLAAELWPLLSGHSGAPVLVEVHQRVLCSYVAEFWVPGAEGPPRLLSVAERRPGVAGLRLPGGHLAAPVLAGLTAHSVNIAAEAGRRGFSGILHVESGTTGGGALLVREVREGTAPGVPVDHLARALAGPGYARDRVVLTRTGIGVRDFAAAVAVLEAAEVAYDHPSRTGVAVTADATVCHGEIGWMVVGLDAGHADRLEERALEALLGTGSDARVTARCGQ</sequence>
<name>A0A428WUA8_AMYBA</name>
<feature type="domain" description="PGM1 C-terminal" evidence="1">
    <location>
        <begin position="374"/>
        <end position="425"/>
    </location>
</feature>
<keyword evidence="4" id="KW-1185">Reference proteome</keyword>
<feature type="domain" description="Pre ATP-grasp" evidence="2">
    <location>
        <begin position="35"/>
        <end position="117"/>
    </location>
</feature>
<dbReference type="AlphaFoldDB" id="A0A428WUA8"/>
<evidence type="ECO:0000313" key="4">
    <source>
        <dbReference type="Proteomes" id="UP000286716"/>
    </source>
</evidence>
<evidence type="ECO:0000313" key="3">
    <source>
        <dbReference type="EMBL" id="RSM46646.1"/>
    </source>
</evidence>
<dbReference type="EMBL" id="QHHU01000012">
    <property type="protein sequence ID" value="RSM46646.1"/>
    <property type="molecule type" value="Genomic_DNA"/>
</dbReference>
<gene>
    <name evidence="3" type="ORF">DMA12_10415</name>
</gene>
<evidence type="ECO:0000259" key="1">
    <source>
        <dbReference type="Pfam" id="PF18105"/>
    </source>
</evidence>